<keyword evidence="2" id="KW-1185">Reference proteome</keyword>
<evidence type="ECO:0000313" key="2">
    <source>
        <dbReference type="Proteomes" id="UP001159427"/>
    </source>
</evidence>
<feature type="non-terminal residue" evidence="1">
    <location>
        <position position="92"/>
    </location>
</feature>
<organism evidence="1 2">
    <name type="scientific">Porites evermanni</name>
    <dbReference type="NCBI Taxonomy" id="104178"/>
    <lineage>
        <taxon>Eukaryota</taxon>
        <taxon>Metazoa</taxon>
        <taxon>Cnidaria</taxon>
        <taxon>Anthozoa</taxon>
        <taxon>Hexacorallia</taxon>
        <taxon>Scleractinia</taxon>
        <taxon>Fungiina</taxon>
        <taxon>Poritidae</taxon>
        <taxon>Porites</taxon>
    </lineage>
</organism>
<proteinExistence type="predicted"/>
<dbReference type="Proteomes" id="UP001159427">
    <property type="component" value="Unassembled WGS sequence"/>
</dbReference>
<reference evidence="1 2" key="1">
    <citation type="submission" date="2022-05" db="EMBL/GenBank/DDBJ databases">
        <authorList>
            <consortium name="Genoscope - CEA"/>
            <person name="William W."/>
        </authorList>
    </citation>
    <scope>NUCLEOTIDE SEQUENCE [LARGE SCALE GENOMIC DNA]</scope>
</reference>
<name>A0ABN8MF30_9CNID</name>
<gene>
    <name evidence="1" type="ORF">PEVE_00030664</name>
</gene>
<dbReference type="EMBL" id="CALNXI010000435">
    <property type="protein sequence ID" value="CAH3027078.1"/>
    <property type="molecule type" value="Genomic_DNA"/>
</dbReference>
<protein>
    <submittedName>
        <fullName evidence="1">Uncharacterized protein</fullName>
    </submittedName>
</protein>
<evidence type="ECO:0000313" key="1">
    <source>
        <dbReference type="EMBL" id="CAH3027078.1"/>
    </source>
</evidence>
<accession>A0ABN8MF30</accession>
<sequence length="92" mass="10496">MRNEQCLQEITGKIYINHKYVPYRLKVSWIHELVLKGFTGDVTNESRSLSSQRNVSVQVVTGLLGIRRKTFGRCKVDFSATFPLASPLSDHE</sequence>
<comment type="caution">
    <text evidence="1">The sequence shown here is derived from an EMBL/GenBank/DDBJ whole genome shotgun (WGS) entry which is preliminary data.</text>
</comment>